<evidence type="ECO:0000313" key="2">
    <source>
        <dbReference type="EMBL" id="GBM03377.1"/>
    </source>
</evidence>
<protein>
    <submittedName>
        <fullName evidence="3">Uncharacterized protein</fullName>
    </submittedName>
</protein>
<reference evidence="3 4" key="1">
    <citation type="journal article" date="2019" name="Sci. Rep.">
        <title>Orb-weaving spider Araneus ventricosus genome elucidates the spidroin gene catalogue.</title>
        <authorList>
            <person name="Kono N."/>
            <person name="Nakamura H."/>
            <person name="Ohtoshi R."/>
            <person name="Moran D.A.P."/>
            <person name="Shinohara A."/>
            <person name="Yoshida Y."/>
            <person name="Fujiwara M."/>
            <person name="Mori M."/>
            <person name="Tomita M."/>
            <person name="Arakawa K."/>
        </authorList>
    </citation>
    <scope>NUCLEOTIDE SEQUENCE [LARGE SCALE GENOMIC DNA]</scope>
</reference>
<sequence>MLFQKAELKISNVAMTILVISDAPSDEDIVSLSKEKNDFIDDSSSDMQDEGGASSGSSISGAKAAVNILQNFFATEAVDKNAMHSFLIIDKKVD</sequence>
<dbReference type="AlphaFoldDB" id="A0A4Y2CHY8"/>
<accession>A0A4Y2CHY8</accession>
<name>A0A4Y2CHY8_ARAVE</name>
<dbReference type="EMBL" id="BGPR01239122">
    <property type="protein sequence ID" value="GBM03377.1"/>
    <property type="molecule type" value="Genomic_DNA"/>
</dbReference>
<feature type="region of interest" description="Disordered" evidence="1">
    <location>
        <begin position="39"/>
        <end position="59"/>
    </location>
</feature>
<organism evidence="3 4">
    <name type="scientific">Araneus ventricosus</name>
    <name type="common">Orbweaver spider</name>
    <name type="synonym">Epeira ventricosa</name>
    <dbReference type="NCBI Taxonomy" id="182803"/>
    <lineage>
        <taxon>Eukaryota</taxon>
        <taxon>Metazoa</taxon>
        <taxon>Ecdysozoa</taxon>
        <taxon>Arthropoda</taxon>
        <taxon>Chelicerata</taxon>
        <taxon>Arachnida</taxon>
        <taxon>Araneae</taxon>
        <taxon>Araneomorphae</taxon>
        <taxon>Entelegynae</taxon>
        <taxon>Araneoidea</taxon>
        <taxon>Araneidae</taxon>
        <taxon>Araneus</taxon>
    </lineage>
</organism>
<comment type="caution">
    <text evidence="3">The sequence shown here is derived from an EMBL/GenBank/DDBJ whole genome shotgun (WGS) entry which is preliminary data.</text>
</comment>
<proteinExistence type="predicted"/>
<evidence type="ECO:0000313" key="4">
    <source>
        <dbReference type="Proteomes" id="UP000499080"/>
    </source>
</evidence>
<evidence type="ECO:0000256" key="1">
    <source>
        <dbReference type="SAM" id="MobiDB-lite"/>
    </source>
</evidence>
<evidence type="ECO:0000313" key="3">
    <source>
        <dbReference type="EMBL" id="GBM03554.1"/>
    </source>
</evidence>
<gene>
    <name evidence="2" type="ORF">AVEN_189795_1</name>
    <name evidence="3" type="ORF">AVEN_56754_1</name>
</gene>
<dbReference type="Proteomes" id="UP000499080">
    <property type="component" value="Unassembled WGS sequence"/>
</dbReference>
<keyword evidence="4" id="KW-1185">Reference proteome</keyword>
<feature type="compositionally biased region" description="Acidic residues" evidence="1">
    <location>
        <begin position="40"/>
        <end position="49"/>
    </location>
</feature>
<dbReference type="EMBL" id="BGPR01239175">
    <property type="protein sequence ID" value="GBM03554.1"/>
    <property type="molecule type" value="Genomic_DNA"/>
</dbReference>